<comment type="cofactor">
    <cofactor evidence="1">
        <name>thiamine diphosphate</name>
        <dbReference type="ChEBI" id="CHEBI:58937"/>
    </cofactor>
</comment>
<dbReference type="InterPro" id="IPR033248">
    <property type="entry name" value="Transketolase_C"/>
</dbReference>
<dbReference type="PANTHER" id="PTHR43825:SF1">
    <property type="entry name" value="TRANSKETOLASE-LIKE PYRIMIDINE-BINDING DOMAIN-CONTAINING PROTEIN"/>
    <property type="match status" value="1"/>
</dbReference>
<dbReference type="Pfam" id="PF02780">
    <property type="entry name" value="Transketolase_C"/>
    <property type="match status" value="1"/>
</dbReference>
<dbReference type="InterPro" id="IPR009014">
    <property type="entry name" value="Transketo_C/PFOR_II"/>
</dbReference>
<keyword evidence="3" id="KW-0786">Thiamine pyrophosphate</keyword>
<evidence type="ECO:0000259" key="4">
    <source>
        <dbReference type="SMART" id="SM00861"/>
    </source>
</evidence>
<comment type="similarity">
    <text evidence="2">Belongs to the transketolase family.</text>
</comment>
<evidence type="ECO:0000256" key="1">
    <source>
        <dbReference type="ARBA" id="ARBA00001964"/>
    </source>
</evidence>
<keyword evidence="6" id="KW-1185">Reference proteome</keyword>
<gene>
    <name evidence="5" type="ORF">FYJ71_04940</name>
</gene>
<accession>A0A6N7XDA4</accession>
<dbReference type="SUPFAM" id="SSF52922">
    <property type="entry name" value="TK C-terminal domain-like"/>
    <property type="match status" value="1"/>
</dbReference>
<evidence type="ECO:0000313" key="6">
    <source>
        <dbReference type="Proteomes" id="UP000440713"/>
    </source>
</evidence>
<reference evidence="5 6" key="1">
    <citation type="submission" date="2019-08" db="EMBL/GenBank/DDBJ databases">
        <title>In-depth cultivation of the pig gut microbiome towards novel bacterial diversity and tailored functional studies.</title>
        <authorList>
            <person name="Wylensek D."/>
            <person name="Hitch T.C.A."/>
            <person name="Clavel T."/>
        </authorList>
    </citation>
    <scope>NUCLEOTIDE SEQUENCE [LARGE SCALE GENOMIC DNA]</scope>
    <source>
        <strain evidence="5 6">WCA-SAB-591-4A-A</strain>
    </source>
</reference>
<dbReference type="AlphaFoldDB" id="A0A6N7XDA4"/>
<dbReference type="CDD" id="cd07033">
    <property type="entry name" value="TPP_PYR_DXS_TK_like"/>
    <property type="match status" value="1"/>
</dbReference>
<dbReference type="RefSeq" id="WP_154537716.1">
    <property type="nucleotide sequence ID" value="NZ_VUNE01000002.1"/>
</dbReference>
<feature type="domain" description="Transketolase-like pyrimidine-binding" evidence="4">
    <location>
        <begin position="4"/>
        <end position="169"/>
    </location>
</feature>
<proteinExistence type="inferred from homology"/>
<dbReference type="SMART" id="SM00861">
    <property type="entry name" value="Transket_pyr"/>
    <property type="match status" value="1"/>
</dbReference>
<name>A0A6N7XDA4_9FIRM</name>
<sequence length="312" mass="34704">MEKRSIREAYGRSLVELGRKNYKVVVCDADLSSSTKTIYFKENFPDRFVDVGIAEQNLIGVSAGLASAGKTVFASSFSVFETERALEVIRNMVCMSNLNVKICSTHAGLMTGEDGATHQSLEDISIMRTLPNMRVLVPADFEEAKQMTHFIAEQEGPFYMRMVRDDLNDIYDENYKFEIGKADILLDGDDVAILSCGPMVWNSYEAAMMLKERGIHTRVINMSSIKPIDKNVIIDCAKDVGLIVTVEDHSIIGGLGSAVCEVVCENYPAKVFRLGVEDRFGMSGASSELYEYFGLTPKSIADKVENIFNNKY</sequence>
<dbReference type="Gene3D" id="3.40.50.970">
    <property type="match status" value="1"/>
</dbReference>
<dbReference type="Gene3D" id="3.40.50.920">
    <property type="match status" value="1"/>
</dbReference>
<dbReference type="EMBL" id="VUNE01000002">
    <property type="protein sequence ID" value="MST62322.1"/>
    <property type="molecule type" value="Genomic_DNA"/>
</dbReference>
<comment type="caution">
    <text evidence="5">The sequence shown here is derived from an EMBL/GenBank/DDBJ whole genome shotgun (WGS) entry which is preliminary data.</text>
</comment>
<evidence type="ECO:0000256" key="2">
    <source>
        <dbReference type="ARBA" id="ARBA00007131"/>
    </source>
</evidence>
<protein>
    <submittedName>
        <fullName evidence="5">Transketolase family protein</fullName>
    </submittedName>
</protein>
<dbReference type="SUPFAM" id="SSF52518">
    <property type="entry name" value="Thiamin diphosphate-binding fold (THDP-binding)"/>
    <property type="match status" value="1"/>
</dbReference>
<dbReference type="InterPro" id="IPR005475">
    <property type="entry name" value="Transketolase-like_Pyr-bd"/>
</dbReference>
<dbReference type="Pfam" id="PF02779">
    <property type="entry name" value="Transket_pyr"/>
    <property type="match status" value="1"/>
</dbReference>
<evidence type="ECO:0000256" key="3">
    <source>
        <dbReference type="ARBA" id="ARBA00023052"/>
    </source>
</evidence>
<dbReference type="PANTHER" id="PTHR43825">
    <property type="entry name" value="PYRUVATE DEHYDROGENASE E1 COMPONENT"/>
    <property type="match status" value="1"/>
</dbReference>
<organism evidence="5 6">
    <name type="scientific">Peptostreptococcus porci</name>
    <dbReference type="NCBI Taxonomy" id="2652282"/>
    <lineage>
        <taxon>Bacteria</taxon>
        <taxon>Bacillati</taxon>
        <taxon>Bacillota</taxon>
        <taxon>Clostridia</taxon>
        <taxon>Peptostreptococcales</taxon>
        <taxon>Peptostreptococcaceae</taxon>
        <taxon>Peptostreptococcus</taxon>
    </lineage>
</organism>
<dbReference type="FunFam" id="3.40.50.970:FF:000129">
    <property type="entry name" value="Transketolase"/>
    <property type="match status" value="1"/>
</dbReference>
<dbReference type="InterPro" id="IPR029061">
    <property type="entry name" value="THDP-binding"/>
</dbReference>
<evidence type="ECO:0000313" key="5">
    <source>
        <dbReference type="EMBL" id="MST62322.1"/>
    </source>
</evidence>
<dbReference type="InterPro" id="IPR051157">
    <property type="entry name" value="PDH/Transketolase"/>
</dbReference>
<dbReference type="Proteomes" id="UP000440713">
    <property type="component" value="Unassembled WGS sequence"/>
</dbReference>